<reference evidence="3" key="1">
    <citation type="journal article" date="2015" name="Nat. Genet.">
        <title>The genome and transcriptome of the zoonotic hookworm Ancylostoma ceylanicum identify infection-specific gene families.</title>
        <authorList>
            <person name="Schwarz E.M."/>
            <person name="Hu Y."/>
            <person name="Antoshechkin I."/>
            <person name="Miller M.M."/>
            <person name="Sternberg P.W."/>
            <person name="Aroian R.V."/>
        </authorList>
    </citation>
    <scope>NUCLEOTIDE SEQUENCE</scope>
    <source>
        <strain evidence="3">HY135</strain>
    </source>
</reference>
<organism evidence="2 3">
    <name type="scientific">Ancylostoma ceylanicum</name>
    <dbReference type="NCBI Taxonomy" id="53326"/>
    <lineage>
        <taxon>Eukaryota</taxon>
        <taxon>Metazoa</taxon>
        <taxon>Ecdysozoa</taxon>
        <taxon>Nematoda</taxon>
        <taxon>Chromadorea</taxon>
        <taxon>Rhabditida</taxon>
        <taxon>Rhabditina</taxon>
        <taxon>Rhabditomorpha</taxon>
        <taxon>Strongyloidea</taxon>
        <taxon>Ancylostomatidae</taxon>
        <taxon>Ancylostomatinae</taxon>
        <taxon>Ancylostoma</taxon>
    </lineage>
</organism>
<evidence type="ECO:0000313" key="3">
    <source>
        <dbReference type="Proteomes" id="UP000024635"/>
    </source>
</evidence>
<proteinExistence type="predicted"/>
<accession>A0A016SBX3</accession>
<gene>
    <name evidence="2" type="primary">Acey_s0257.g410</name>
    <name evidence="2" type="ORF">Y032_0257g410</name>
</gene>
<evidence type="ECO:0000256" key="1">
    <source>
        <dbReference type="SAM" id="MobiDB-lite"/>
    </source>
</evidence>
<keyword evidence="3" id="KW-1185">Reference proteome</keyword>
<feature type="region of interest" description="Disordered" evidence="1">
    <location>
        <begin position="33"/>
        <end position="65"/>
    </location>
</feature>
<protein>
    <submittedName>
        <fullName evidence="2">Uncharacterized protein</fullName>
    </submittedName>
</protein>
<feature type="region of interest" description="Disordered" evidence="1">
    <location>
        <begin position="1"/>
        <end position="20"/>
    </location>
</feature>
<comment type="caution">
    <text evidence="2">The sequence shown here is derived from an EMBL/GenBank/DDBJ whole genome shotgun (WGS) entry which is preliminary data.</text>
</comment>
<dbReference type="AlphaFoldDB" id="A0A016SBX3"/>
<name>A0A016SBX3_9BILA</name>
<evidence type="ECO:0000313" key="2">
    <source>
        <dbReference type="EMBL" id="EYB87799.1"/>
    </source>
</evidence>
<dbReference type="EMBL" id="JARK01001593">
    <property type="protein sequence ID" value="EYB87799.1"/>
    <property type="molecule type" value="Genomic_DNA"/>
</dbReference>
<dbReference type="Proteomes" id="UP000024635">
    <property type="component" value="Unassembled WGS sequence"/>
</dbReference>
<sequence>MDKTNFGMDPKRNKTTWRETTNEMGRCFRCTDGPAESSVGKESKFSTASSTMLLDDNGEGKNPMEAMLGPARQVKTGHLSI</sequence>